<evidence type="ECO:0000313" key="1">
    <source>
        <dbReference type="EMBL" id="PAV05875.1"/>
    </source>
</evidence>
<keyword evidence="2" id="KW-1185">Reference proteome</keyword>
<protein>
    <submittedName>
        <fullName evidence="1">Uncharacterized protein</fullName>
    </submittedName>
</protein>
<sequence>MLITKRRIRSLKSNIGNVVPGTKFVMGIKNIERYGDTLEHIGFTENLEIGETVLPMPQGSASEYNANGKYLKHKDQPKETIYKTREWTREQWAGRGQTETVTDFVEFSYKRYPRTFMEPPSIEFTIASTTNGDKLITAPVFEYNGNDSEFIHIINLFLELFGECQLFHENLDEIIKPPINRLNWEILPQGPIPWQQVSRIIMPIIDKAPKSNRPVILDRIETIENFNPDFRAFGKAGFGGYIVFGFEEKNLFIFESIKYGNATYIFDNNWEELSQKTKAEILDNDLHKARIVHRINWGDQIKELFNDLGIS</sequence>
<dbReference type="OrthoDB" id="359464at2157"/>
<dbReference type="RefSeq" id="WP_069584395.1">
    <property type="nucleotide sequence ID" value="NZ_LMVM01000001.1"/>
</dbReference>
<accession>A0A2A2H946</accession>
<gene>
    <name evidence="1" type="ORF">ASJ80_13505</name>
</gene>
<name>A0A2A2H946_METBR</name>
<dbReference type="AlphaFoldDB" id="A0A2A2H946"/>
<reference evidence="1 2" key="1">
    <citation type="journal article" date="2017" name="BMC Genomics">
        <title>Genomic analysis of methanogenic archaea reveals a shift towards energy conservation.</title>
        <authorList>
            <person name="Gilmore S.P."/>
            <person name="Henske J.K."/>
            <person name="Sexton J.A."/>
            <person name="Solomon K.V."/>
            <person name="Seppala S."/>
            <person name="Yoo J.I."/>
            <person name="Huyett L.M."/>
            <person name="Pressman A."/>
            <person name="Cogan J.Z."/>
            <person name="Kivenson V."/>
            <person name="Peng X."/>
            <person name="Tan Y."/>
            <person name="Valentine D.L."/>
            <person name="O'Malley M.A."/>
        </authorList>
    </citation>
    <scope>NUCLEOTIDE SEQUENCE [LARGE SCALE GENOMIC DNA]</scope>
    <source>
        <strain evidence="1 2">M.o.H.</strain>
    </source>
</reference>
<dbReference type="EMBL" id="LMVM01000001">
    <property type="protein sequence ID" value="PAV05875.1"/>
    <property type="molecule type" value="Genomic_DNA"/>
</dbReference>
<evidence type="ECO:0000313" key="2">
    <source>
        <dbReference type="Proteomes" id="UP000217784"/>
    </source>
</evidence>
<comment type="caution">
    <text evidence="1">The sequence shown here is derived from an EMBL/GenBank/DDBJ whole genome shotgun (WGS) entry which is preliminary data.</text>
</comment>
<organism evidence="1 2">
    <name type="scientific">Methanobacterium bryantii</name>
    <dbReference type="NCBI Taxonomy" id="2161"/>
    <lineage>
        <taxon>Archaea</taxon>
        <taxon>Methanobacteriati</taxon>
        <taxon>Methanobacteriota</taxon>
        <taxon>Methanomada group</taxon>
        <taxon>Methanobacteria</taxon>
        <taxon>Methanobacteriales</taxon>
        <taxon>Methanobacteriaceae</taxon>
        <taxon>Methanobacterium</taxon>
    </lineage>
</organism>
<dbReference type="Proteomes" id="UP000217784">
    <property type="component" value="Unassembled WGS sequence"/>
</dbReference>
<proteinExistence type="predicted"/>